<dbReference type="GO" id="GO:0042802">
    <property type="term" value="F:identical protein binding"/>
    <property type="evidence" value="ECO:0007669"/>
    <property type="project" value="TreeGrafter"/>
</dbReference>
<evidence type="ECO:0000256" key="1">
    <source>
        <dbReference type="ARBA" id="ARBA00022801"/>
    </source>
</evidence>
<protein>
    <submittedName>
        <fullName evidence="3">Glucosamine-6-phosphate deaminase 1</fullName>
        <ecNumber evidence="3">3.5.99.6</ecNumber>
    </submittedName>
</protein>
<name>A0A517TZ80_9BACT</name>
<dbReference type="Gene3D" id="3.40.50.1360">
    <property type="match status" value="1"/>
</dbReference>
<organism evidence="3 4">
    <name type="scientific">Lacipirellula limnantheis</name>
    <dbReference type="NCBI Taxonomy" id="2528024"/>
    <lineage>
        <taxon>Bacteria</taxon>
        <taxon>Pseudomonadati</taxon>
        <taxon>Planctomycetota</taxon>
        <taxon>Planctomycetia</taxon>
        <taxon>Pirellulales</taxon>
        <taxon>Lacipirellulaceae</taxon>
        <taxon>Lacipirellula</taxon>
    </lineage>
</organism>
<dbReference type="GO" id="GO:0004342">
    <property type="term" value="F:glucosamine-6-phosphate deaminase activity"/>
    <property type="evidence" value="ECO:0007669"/>
    <property type="project" value="UniProtKB-EC"/>
</dbReference>
<dbReference type="PANTHER" id="PTHR11280">
    <property type="entry name" value="GLUCOSAMINE-6-PHOSPHATE ISOMERASE"/>
    <property type="match status" value="1"/>
</dbReference>
<dbReference type="GO" id="GO:0005829">
    <property type="term" value="C:cytosol"/>
    <property type="evidence" value="ECO:0007669"/>
    <property type="project" value="TreeGrafter"/>
</dbReference>
<dbReference type="GO" id="GO:0005975">
    <property type="term" value="P:carbohydrate metabolic process"/>
    <property type="evidence" value="ECO:0007669"/>
    <property type="project" value="InterPro"/>
</dbReference>
<evidence type="ECO:0000313" key="4">
    <source>
        <dbReference type="Proteomes" id="UP000317909"/>
    </source>
</evidence>
<dbReference type="GO" id="GO:0006043">
    <property type="term" value="P:glucosamine catabolic process"/>
    <property type="evidence" value="ECO:0007669"/>
    <property type="project" value="TreeGrafter"/>
</dbReference>
<dbReference type="OrthoDB" id="9791139at2"/>
<feature type="domain" description="Glucosamine/galactosamine-6-phosphate isomerase" evidence="2">
    <location>
        <begin position="12"/>
        <end position="225"/>
    </location>
</feature>
<dbReference type="SUPFAM" id="SSF100950">
    <property type="entry name" value="NagB/RpiA/CoA transferase-like"/>
    <property type="match status" value="1"/>
</dbReference>
<dbReference type="Pfam" id="PF01182">
    <property type="entry name" value="Glucosamine_iso"/>
    <property type="match status" value="1"/>
</dbReference>
<sequence>MMKLIVHDDYEAMSAAAAQWLVDRIRTRPAMLACLAAGSTPTRAYELFVEWSRRTPELFDELRLIALDEWGGLSAEDPGSCQFQLRREVVAPLGMNERFLEFDGDAPNLQAECDRVADWLSRHGPIDACVLGLGINGHLGFNEPADSLQPHAHVTPLAATSLGHAMVRDLAAKPAFGMTLGMADLLNAREVLLLVSGQQKGPALRALLHGPLTTAFPASLLHLHSSVTLICDGSAYAALAADI</sequence>
<dbReference type="GO" id="GO:0019262">
    <property type="term" value="P:N-acetylneuraminate catabolic process"/>
    <property type="evidence" value="ECO:0007669"/>
    <property type="project" value="TreeGrafter"/>
</dbReference>
<reference evidence="3 4" key="1">
    <citation type="submission" date="2019-02" db="EMBL/GenBank/DDBJ databases">
        <title>Deep-cultivation of Planctomycetes and their phenomic and genomic characterization uncovers novel biology.</title>
        <authorList>
            <person name="Wiegand S."/>
            <person name="Jogler M."/>
            <person name="Boedeker C."/>
            <person name="Pinto D."/>
            <person name="Vollmers J."/>
            <person name="Rivas-Marin E."/>
            <person name="Kohn T."/>
            <person name="Peeters S.H."/>
            <person name="Heuer A."/>
            <person name="Rast P."/>
            <person name="Oberbeckmann S."/>
            <person name="Bunk B."/>
            <person name="Jeske O."/>
            <person name="Meyerdierks A."/>
            <person name="Storesund J.E."/>
            <person name="Kallscheuer N."/>
            <person name="Luecker S."/>
            <person name="Lage O.M."/>
            <person name="Pohl T."/>
            <person name="Merkel B.J."/>
            <person name="Hornburger P."/>
            <person name="Mueller R.-W."/>
            <person name="Bruemmer F."/>
            <person name="Labrenz M."/>
            <person name="Spormann A.M."/>
            <person name="Op den Camp H."/>
            <person name="Overmann J."/>
            <person name="Amann R."/>
            <person name="Jetten M.S.M."/>
            <person name="Mascher T."/>
            <person name="Medema M.H."/>
            <person name="Devos D.P."/>
            <person name="Kaster A.-K."/>
            <person name="Ovreas L."/>
            <person name="Rohde M."/>
            <person name="Galperin M.Y."/>
            <person name="Jogler C."/>
        </authorList>
    </citation>
    <scope>NUCLEOTIDE SEQUENCE [LARGE SCALE GENOMIC DNA]</scope>
    <source>
        <strain evidence="3 4">I41</strain>
    </source>
</reference>
<dbReference type="EMBL" id="CP036339">
    <property type="protein sequence ID" value="QDT73674.1"/>
    <property type="molecule type" value="Genomic_DNA"/>
</dbReference>
<dbReference type="Proteomes" id="UP000317909">
    <property type="component" value="Chromosome"/>
</dbReference>
<dbReference type="InterPro" id="IPR006148">
    <property type="entry name" value="Glc/Gal-6P_isomerase"/>
</dbReference>
<gene>
    <name evidence="3" type="primary">nagB_2</name>
    <name evidence="3" type="ORF">I41_28640</name>
</gene>
<dbReference type="KEGG" id="llh:I41_28640"/>
<evidence type="ECO:0000259" key="2">
    <source>
        <dbReference type="Pfam" id="PF01182"/>
    </source>
</evidence>
<proteinExistence type="predicted"/>
<dbReference type="InterPro" id="IPR004547">
    <property type="entry name" value="Glucosamine6P_isomerase"/>
</dbReference>
<dbReference type="AlphaFoldDB" id="A0A517TZ80"/>
<evidence type="ECO:0000313" key="3">
    <source>
        <dbReference type="EMBL" id="QDT73674.1"/>
    </source>
</evidence>
<dbReference type="PANTHER" id="PTHR11280:SF5">
    <property type="entry name" value="GLUCOSAMINE-6-PHOSPHATE ISOMERASE"/>
    <property type="match status" value="1"/>
</dbReference>
<dbReference type="InterPro" id="IPR037171">
    <property type="entry name" value="NagB/RpiA_transferase-like"/>
</dbReference>
<accession>A0A517TZ80</accession>
<keyword evidence="1 3" id="KW-0378">Hydrolase</keyword>
<dbReference type="RefSeq" id="WP_145433234.1">
    <property type="nucleotide sequence ID" value="NZ_CP036339.1"/>
</dbReference>
<keyword evidence="4" id="KW-1185">Reference proteome</keyword>
<dbReference type="GO" id="GO:0006046">
    <property type="term" value="P:N-acetylglucosamine catabolic process"/>
    <property type="evidence" value="ECO:0007669"/>
    <property type="project" value="TreeGrafter"/>
</dbReference>
<dbReference type="EC" id="3.5.99.6" evidence="3"/>